<keyword evidence="3" id="KW-0862">Zinc</keyword>
<evidence type="ECO:0000256" key="2">
    <source>
        <dbReference type="ARBA" id="ARBA00022771"/>
    </source>
</evidence>
<dbReference type="Gene3D" id="3.90.180.10">
    <property type="entry name" value="Medium-chain alcohol dehydrogenases, catalytic domain"/>
    <property type="match status" value="1"/>
</dbReference>
<dbReference type="Proteomes" id="UP000023152">
    <property type="component" value="Unassembled WGS sequence"/>
</dbReference>
<evidence type="ECO:0000256" key="1">
    <source>
        <dbReference type="ARBA" id="ARBA00022723"/>
    </source>
</evidence>
<dbReference type="AlphaFoldDB" id="X6NXF2"/>
<dbReference type="PANTHER" id="PTHR43401">
    <property type="entry name" value="L-THREONINE 3-DEHYDROGENASE"/>
    <property type="match status" value="1"/>
</dbReference>
<dbReference type="PANTHER" id="PTHR43401:SF2">
    <property type="entry name" value="L-THREONINE 3-DEHYDROGENASE"/>
    <property type="match status" value="1"/>
</dbReference>
<protein>
    <recommendedName>
        <fullName evidence="6">RanBP2-type domain-containing protein</fullName>
    </recommendedName>
</protein>
<evidence type="ECO:0000313" key="8">
    <source>
        <dbReference type="Proteomes" id="UP000023152"/>
    </source>
</evidence>
<gene>
    <name evidence="7" type="ORF">RFI_07180</name>
</gene>
<dbReference type="PROSITE" id="PS01358">
    <property type="entry name" value="ZF_RANBP2_1"/>
    <property type="match status" value="1"/>
</dbReference>
<dbReference type="GO" id="GO:0016491">
    <property type="term" value="F:oxidoreductase activity"/>
    <property type="evidence" value="ECO:0007669"/>
    <property type="project" value="UniProtKB-KW"/>
</dbReference>
<dbReference type="Pfam" id="PF08240">
    <property type="entry name" value="ADH_N"/>
    <property type="match status" value="1"/>
</dbReference>
<dbReference type="InterPro" id="IPR013154">
    <property type="entry name" value="ADH-like_N"/>
</dbReference>
<organism evidence="7 8">
    <name type="scientific">Reticulomyxa filosa</name>
    <dbReference type="NCBI Taxonomy" id="46433"/>
    <lineage>
        <taxon>Eukaryota</taxon>
        <taxon>Sar</taxon>
        <taxon>Rhizaria</taxon>
        <taxon>Retaria</taxon>
        <taxon>Foraminifera</taxon>
        <taxon>Monothalamids</taxon>
        <taxon>Reticulomyxidae</taxon>
        <taxon>Reticulomyxa</taxon>
    </lineage>
</organism>
<keyword evidence="2 5" id="KW-0863">Zinc-finger</keyword>
<dbReference type="InterPro" id="IPR036443">
    <property type="entry name" value="Znf_RanBP2_sf"/>
</dbReference>
<dbReference type="OrthoDB" id="1879366at2759"/>
<dbReference type="InterPro" id="IPR011032">
    <property type="entry name" value="GroES-like_sf"/>
</dbReference>
<dbReference type="SUPFAM" id="SSF90209">
    <property type="entry name" value="Ran binding protein zinc finger-like"/>
    <property type="match status" value="1"/>
</dbReference>
<evidence type="ECO:0000256" key="4">
    <source>
        <dbReference type="ARBA" id="ARBA00023002"/>
    </source>
</evidence>
<feature type="domain" description="RanBP2-type" evidence="6">
    <location>
        <begin position="125"/>
        <end position="154"/>
    </location>
</feature>
<sequence>MHTFQLVTLSTVDYQIVSHVAFFKTFEFIQKLFMSFRKVEMLFMILSLFHLGKKFKKISRSKGDFIYKRCGTECLYTVFLDLCKKKKAMELMKDSTQTKPNSEKNERSGDNTVVVEKKEIEPQSHLSQWQCETCHLFNTSKEWACVACFSKMRKWDVEIPKKMKGLVKEDPTEGYVYKELDVPEPMEGELLIKSCGVGICGSDIILFKWTKDAQTIAKLPFTPGHEAAGLVVKKGQCPKQTNKIFSSKRGGGGGACI</sequence>
<dbReference type="SUPFAM" id="SSF50129">
    <property type="entry name" value="GroES-like"/>
    <property type="match status" value="1"/>
</dbReference>
<keyword evidence="4" id="KW-0560">Oxidoreductase</keyword>
<dbReference type="GO" id="GO:0008270">
    <property type="term" value="F:zinc ion binding"/>
    <property type="evidence" value="ECO:0007669"/>
    <property type="project" value="UniProtKB-KW"/>
</dbReference>
<name>X6NXF2_RETFI</name>
<proteinExistence type="predicted"/>
<evidence type="ECO:0000259" key="6">
    <source>
        <dbReference type="PROSITE" id="PS50199"/>
    </source>
</evidence>
<evidence type="ECO:0000256" key="3">
    <source>
        <dbReference type="ARBA" id="ARBA00022833"/>
    </source>
</evidence>
<dbReference type="PROSITE" id="PS50199">
    <property type="entry name" value="ZF_RANBP2_2"/>
    <property type="match status" value="1"/>
</dbReference>
<comment type="caution">
    <text evidence="7">The sequence shown here is derived from an EMBL/GenBank/DDBJ whole genome shotgun (WGS) entry which is preliminary data.</text>
</comment>
<dbReference type="InterPro" id="IPR050129">
    <property type="entry name" value="Zn_alcohol_dh"/>
</dbReference>
<dbReference type="InterPro" id="IPR001876">
    <property type="entry name" value="Znf_RanBP2"/>
</dbReference>
<reference evidence="7 8" key="1">
    <citation type="journal article" date="2013" name="Curr. Biol.">
        <title>The Genome of the Foraminiferan Reticulomyxa filosa.</title>
        <authorList>
            <person name="Glockner G."/>
            <person name="Hulsmann N."/>
            <person name="Schleicher M."/>
            <person name="Noegel A.A."/>
            <person name="Eichinger L."/>
            <person name="Gallinger C."/>
            <person name="Pawlowski J."/>
            <person name="Sierra R."/>
            <person name="Euteneuer U."/>
            <person name="Pillet L."/>
            <person name="Moustafa A."/>
            <person name="Platzer M."/>
            <person name="Groth M."/>
            <person name="Szafranski K."/>
            <person name="Schliwa M."/>
        </authorList>
    </citation>
    <scope>NUCLEOTIDE SEQUENCE [LARGE SCALE GENOMIC DNA]</scope>
</reference>
<dbReference type="EMBL" id="ASPP01005760">
    <property type="protein sequence ID" value="ETO29942.1"/>
    <property type="molecule type" value="Genomic_DNA"/>
</dbReference>
<keyword evidence="8" id="KW-1185">Reference proteome</keyword>
<evidence type="ECO:0000313" key="7">
    <source>
        <dbReference type="EMBL" id="ETO29942.1"/>
    </source>
</evidence>
<evidence type="ECO:0000256" key="5">
    <source>
        <dbReference type="PROSITE-ProRule" id="PRU00322"/>
    </source>
</evidence>
<accession>X6NXF2</accession>
<keyword evidence="1" id="KW-0479">Metal-binding</keyword>